<dbReference type="OrthoDB" id="1119931at2"/>
<protein>
    <submittedName>
        <fullName evidence="2">Uncharacterized protein</fullName>
    </submittedName>
</protein>
<gene>
    <name evidence="2" type="ORF">DF185_17850</name>
</gene>
<dbReference type="PANTHER" id="PTHR33507">
    <property type="entry name" value="INNER MEMBRANE PROTEIN YBBJ"/>
    <property type="match status" value="1"/>
</dbReference>
<reference evidence="2 3" key="1">
    <citation type="submission" date="2018-05" db="EMBL/GenBank/DDBJ databases">
        <title>Marinifilum breve JC075T sp. nov., a marine bacterium isolated from Yongle Blue Hole in the South China Sea.</title>
        <authorList>
            <person name="Fu T."/>
        </authorList>
    </citation>
    <scope>NUCLEOTIDE SEQUENCE [LARGE SCALE GENOMIC DNA]</scope>
    <source>
        <strain evidence="2 3">JC075</strain>
    </source>
</reference>
<name>A0A2V3ZTU6_9BACT</name>
<sequence length="146" mass="16052">MELEIWHLWMLLSIGLFVVEIMTSTFSSLCFGIGSLSAGVLAYANFSISIQLIVFITLSIISLMILKPFLKQKLISKKGVHISIDADYIGREAYVMEEINPQKNKGKVIIAGTGKKATTTTGKIIPEGAFVEILDSSEIELTVKEI</sequence>
<evidence type="ECO:0000313" key="2">
    <source>
        <dbReference type="EMBL" id="PXX97832.1"/>
    </source>
</evidence>
<keyword evidence="1" id="KW-0812">Transmembrane</keyword>
<organism evidence="2 3">
    <name type="scientific">Marinifilum breve</name>
    <dbReference type="NCBI Taxonomy" id="2184082"/>
    <lineage>
        <taxon>Bacteria</taxon>
        <taxon>Pseudomonadati</taxon>
        <taxon>Bacteroidota</taxon>
        <taxon>Bacteroidia</taxon>
        <taxon>Marinilabiliales</taxon>
        <taxon>Marinifilaceae</taxon>
    </lineage>
</organism>
<dbReference type="InterPro" id="IPR052165">
    <property type="entry name" value="Membrane_assoc_protease"/>
</dbReference>
<dbReference type="GO" id="GO:0005886">
    <property type="term" value="C:plasma membrane"/>
    <property type="evidence" value="ECO:0007669"/>
    <property type="project" value="TreeGrafter"/>
</dbReference>
<dbReference type="EMBL" id="QFLI01000009">
    <property type="protein sequence ID" value="PXX97832.1"/>
    <property type="molecule type" value="Genomic_DNA"/>
</dbReference>
<feature type="transmembrane region" description="Helical" evidence="1">
    <location>
        <begin position="52"/>
        <end position="70"/>
    </location>
</feature>
<dbReference type="AlphaFoldDB" id="A0A2V3ZTU6"/>
<dbReference type="Proteomes" id="UP000248079">
    <property type="component" value="Unassembled WGS sequence"/>
</dbReference>
<dbReference type="Gene3D" id="2.40.50.140">
    <property type="entry name" value="Nucleic acid-binding proteins"/>
    <property type="match status" value="1"/>
</dbReference>
<keyword evidence="1" id="KW-0472">Membrane</keyword>
<accession>A0A2V3ZTU6</accession>
<dbReference type="RefSeq" id="WP_110362127.1">
    <property type="nucleotide sequence ID" value="NZ_QFLI01000009.1"/>
</dbReference>
<dbReference type="PANTHER" id="PTHR33507:SF3">
    <property type="entry name" value="INNER MEMBRANE PROTEIN YBBJ"/>
    <property type="match status" value="1"/>
</dbReference>
<dbReference type="InterPro" id="IPR012340">
    <property type="entry name" value="NA-bd_OB-fold"/>
</dbReference>
<proteinExistence type="predicted"/>
<feature type="transmembrane region" description="Helical" evidence="1">
    <location>
        <begin position="6"/>
        <end position="22"/>
    </location>
</feature>
<keyword evidence="1" id="KW-1133">Transmembrane helix</keyword>
<evidence type="ECO:0000313" key="3">
    <source>
        <dbReference type="Proteomes" id="UP000248079"/>
    </source>
</evidence>
<comment type="caution">
    <text evidence="2">The sequence shown here is derived from an EMBL/GenBank/DDBJ whole genome shotgun (WGS) entry which is preliminary data.</text>
</comment>
<evidence type="ECO:0000256" key="1">
    <source>
        <dbReference type="SAM" id="Phobius"/>
    </source>
</evidence>
<keyword evidence="3" id="KW-1185">Reference proteome</keyword>